<feature type="compositionally biased region" description="Low complexity" evidence="1">
    <location>
        <begin position="960"/>
        <end position="969"/>
    </location>
</feature>
<dbReference type="InterPro" id="IPR057242">
    <property type="entry name" value="PCFS4-like"/>
</dbReference>
<dbReference type="InterPro" id="IPR006569">
    <property type="entry name" value="CID_dom"/>
</dbReference>
<dbReference type="FunFam" id="1.25.40.90:FF:000023">
    <property type="entry name" value="polyadenylation and cleavage factor homolog 4"/>
    <property type="match status" value="1"/>
</dbReference>
<dbReference type="GO" id="GO:0006369">
    <property type="term" value="P:termination of RNA polymerase II transcription"/>
    <property type="evidence" value="ECO:0007669"/>
    <property type="project" value="InterPro"/>
</dbReference>
<feature type="compositionally biased region" description="Pro residues" evidence="1">
    <location>
        <begin position="1174"/>
        <end position="1186"/>
    </location>
</feature>
<dbReference type="InterPro" id="IPR013087">
    <property type="entry name" value="Znf_C2H2_type"/>
</dbReference>
<dbReference type="SUPFAM" id="SSF48464">
    <property type="entry name" value="ENTH/VHS domain"/>
    <property type="match status" value="1"/>
</dbReference>
<dbReference type="PROSITE" id="PS51391">
    <property type="entry name" value="CID"/>
    <property type="match status" value="1"/>
</dbReference>
<feature type="compositionally biased region" description="Pro residues" evidence="1">
    <location>
        <begin position="1228"/>
        <end position="1253"/>
    </location>
</feature>
<comment type="caution">
    <text evidence="3">The sequence shown here is derived from an EMBL/GenBank/DDBJ whole genome shotgun (WGS) entry which is preliminary data.</text>
</comment>
<evidence type="ECO:0000313" key="3">
    <source>
        <dbReference type="EMBL" id="KAI5071264.1"/>
    </source>
</evidence>
<dbReference type="GO" id="GO:0000993">
    <property type="term" value="F:RNA polymerase II complex binding"/>
    <property type="evidence" value="ECO:0007669"/>
    <property type="project" value="InterPro"/>
</dbReference>
<dbReference type="InterPro" id="IPR045154">
    <property type="entry name" value="PCF11-like"/>
</dbReference>
<dbReference type="EMBL" id="JABFUD020000013">
    <property type="protein sequence ID" value="KAI5071264.1"/>
    <property type="molecule type" value="Genomic_DNA"/>
</dbReference>
<evidence type="ECO:0000256" key="1">
    <source>
        <dbReference type="SAM" id="MobiDB-lite"/>
    </source>
</evidence>
<feature type="region of interest" description="Disordered" evidence="1">
    <location>
        <begin position="1288"/>
        <end position="1307"/>
    </location>
</feature>
<proteinExistence type="predicted"/>
<reference evidence="3" key="1">
    <citation type="submission" date="2021-01" db="EMBL/GenBank/DDBJ databases">
        <title>Adiantum capillus-veneris genome.</title>
        <authorList>
            <person name="Fang Y."/>
            <person name="Liao Q."/>
        </authorList>
    </citation>
    <scope>NUCLEOTIDE SEQUENCE</scope>
    <source>
        <strain evidence="3">H3</strain>
        <tissue evidence="3">Leaf</tissue>
    </source>
</reference>
<evidence type="ECO:0000313" key="4">
    <source>
        <dbReference type="Proteomes" id="UP000886520"/>
    </source>
</evidence>
<feature type="region of interest" description="Disordered" evidence="1">
    <location>
        <begin position="946"/>
        <end position="969"/>
    </location>
</feature>
<feature type="region of interest" description="Disordered" evidence="1">
    <location>
        <begin position="1004"/>
        <end position="1035"/>
    </location>
</feature>
<feature type="region of interest" description="Disordered" evidence="1">
    <location>
        <begin position="383"/>
        <end position="429"/>
    </location>
</feature>
<dbReference type="CDD" id="cd16982">
    <property type="entry name" value="CID_Pcf11"/>
    <property type="match status" value="1"/>
</dbReference>
<sequence>MAGSARLSSRSAPSIAAPPSSTTAQPREGFLYEDVAGMSTFPTETLLGQPRRAMDHRSLQPLPFPLHQHPQHQQQHRQHELAMKRRISEEMERDRERILYLERGRNDRLLMERASRIAGSNGRIFDGDGSVSQIPSERSSMKFPDKRLEGAGILGSNAAYVMLDRRPDTGMGSSLLKEDREKAESFINLEKLRGYDRRNERTENVMDRGFLPVEALKGQEEPHSFDTLRPFGIVRGTEKHGVKEFPRTIENARMQDNARGLNVPRAAENFRESLVGMDISRNVDQLRATNARAMDMHEANSRSAEQPHSHYRGGLDTTLVSRDKLRSSESLRVVDKSRSLESKRHMNSPLVATMSTGLNRQLDNVITSERGFESTIDEVSNRSTYRSTLRQANHDRRRSIDSEQEDREQEDEKSRDSRDKQRERPTDVSMQELVAQYKIALAELTFNSKPIITNLTIIAGENLHASKAIAATVCAHILEVPIEQKLPSLYLLDSIVKNISSSYVKHFAARLPEVFVKSYRQVDPSQHPAMQHLFKTWRGVFNSEPLREIERELQFNILGTDGLHAPPQSNPARLTESPPPQQRPGHGIHVNPKYLEAQRQKLQQSNQLQSRNERGGNILEKASTIHKLSASLPEFDYATLGDKRGVNGERKNAWDVGFPIKEEENSESTSFRHRVRNGFDIQHSPRALIDAYGNVRGMRSSRATLPPVQSVQELDSRDVGRPRNWQNAEEEEYSWADVNPKVRDVDEKLLRDKDEWLHGGAAKNLLPGTLSAQERASGQAGLGKLSGVIDWPSSVEDVNRKDLEGDPLRSSTRSLSLDPQEDSHVLGLTNLFGEQHPMVGCLPHPVTEPPSPPQARPLPLQGNRTVTPSVFGRLSDVTNPGLKSTEGAAAISPVVSHSLLPSVSGPMFGGVNLKLEAFPPGTASLNVSFQQRQVSAPSRANGAQIHSLLPFPNLPPPSQPSSSPLHQQSFYPKPAQFVGQVPDKQSNSLQQPVPLRVRFPPVVLQSPPLPAQKAKEHLPDQAQSHPGSTQTTPVLPQIPSHLLQSLQQLQRHLPVLSESLTKVNLPAPAPYGQDDSQAASMKESTQLSGGLFPTPLGLQLAQVLAPVGSMSIEDTVRKFSGTQFAGTGNNIFAALLQSTLKPPNGGLPQVNPESLVPSLVPGSESITLASQPFPGGPPLPFGPPPSSVGSANSAVQLAPVVSSLTSSSVAIAPLPVPPTVAPTRLTHPPLPPGPPPPSQPPQQTPLVLQPPPSSRALPASGADLNSLLSSLMAHGVLSAPAPTCIPAQQPGAISNPSSGILGPNPSSHMPLGGMELYGKVLPPSSVVLSTASITESRILDPPSKAVNETSGFDGTEFKQELLRERRDSVIKALYSDFPRQCKTCGLRFKHQEEHSEHMDWHVTRNRRQKSAKKVSRKWFVNTKEWLSGTGAASSEVSPAFFPEVVEKMEEPEKLMAVPADENQVTCALCGEPFEDFYSDEIDEWMYKGAVYLNVPPGSSVEGFDKSSLGPIVHANCRSESAASTAADVMEEADLNDSYLQG</sequence>
<dbReference type="Proteomes" id="UP000886520">
    <property type="component" value="Chromosome 13"/>
</dbReference>
<feature type="compositionally biased region" description="Polar residues" evidence="1">
    <location>
        <begin position="1021"/>
        <end position="1034"/>
    </location>
</feature>
<dbReference type="GO" id="GO:0005737">
    <property type="term" value="C:cytoplasm"/>
    <property type="evidence" value="ECO:0007669"/>
    <property type="project" value="TreeGrafter"/>
</dbReference>
<organism evidence="3 4">
    <name type="scientific">Adiantum capillus-veneris</name>
    <name type="common">Maidenhair fern</name>
    <dbReference type="NCBI Taxonomy" id="13818"/>
    <lineage>
        <taxon>Eukaryota</taxon>
        <taxon>Viridiplantae</taxon>
        <taxon>Streptophyta</taxon>
        <taxon>Embryophyta</taxon>
        <taxon>Tracheophyta</taxon>
        <taxon>Polypodiopsida</taxon>
        <taxon>Polypodiidae</taxon>
        <taxon>Polypodiales</taxon>
        <taxon>Pteridineae</taxon>
        <taxon>Pteridaceae</taxon>
        <taxon>Vittarioideae</taxon>
        <taxon>Adiantum</taxon>
    </lineage>
</organism>
<dbReference type="InterPro" id="IPR008942">
    <property type="entry name" value="ENTH_VHS"/>
</dbReference>
<dbReference type="OrthoDB" id="2129491at2759"/>
<feature type="compositionally biased region" description="Basic and acidic residues" evidence="1">
    <location>
        <begin position="321"/>
        <end position="344"/>
    </location>
</feature>
<feature type="compositionally biased region" description="Basic and acidic residues" evidence="1">
    <location>
        <begin position="392"/>
        <end position="401"/>
    </location>
</feature>
<feature type="region of interest" description="Disordered" evidence="1">
    <location>
        <begin position="1"/>
        <end position="27"/>
    </location>
</feature>
<dbReference type="PANTHER" id="PTHR15921">
    <property type="entry name" value="PRE-MRNA CLEAVAGE COMPLEX II"/>
    <property type="match status" value="1"/>
</dbReference>
<dbReference type="GO" id="GO:0031124">
    <property type="term" value="P:mRNA 3'-end processing"/>
    <property type="evidence" value="ECO:0007669"/>
    <property type="project" value="InterPro"/>
</dbReference>
<dbReference type="InterPro" id="IPR047415">
    <property type="entry name" value="Pcf11_CID"/>
</dbReference>
<feature type="region of interest" description="Disordered" evidence="1">
    <location>
        <begin position="560"/>
        <end position="589"/>
    </location>
</feature>
<feature type="domain" description="CID" evidence="2">
    <location>
        <begin position="429"/>
        <end position="557"/>
    </location>
</feature>
<dbReference type="Gene3D" id="1.25.40.90">
    <property type="match status" value="1"/>
</dbReference>
<feature type="region of interest" description="Disordered" evidence="1">
    <location>
        <begin position="299"/>
        <end position="355"/>
    </location>
</feature>
<dbReference type="PANTHER" id="PTHR15921:SF3">
    <property type="entry name" value="PRE-MRNA CLEAVAGE COMPLEX 2 PROTEIN PCF11"/>
    <property type="match status" value="1"/>
</dbReference>
<protein>
    <recommendedName>
        <fullName evidence="2">CID domain-containing protein</fullName>
    </recommendedName>
</protein>
<keyword evidence="4" id="KW-1185">Reference proteome</keyword>
<dbReference type="SMART" id="SM00582">
    <property type="entry name" value="RPR"/>
    <property type="match status" value="1"/>
</dbReference>
<dbReference type="Pfam" id="PF23228">
    <property type="entry name" value="zf_PCFS4"/>
    <property type="match status" value="1"/>
</dbReference>
<feature type="region of interest" description="Disordered" evidence="1">
    <location>
        <begin position="799"/>
        <end position="820"/>
    </location>
</feature>
<accession>A0A9D4UP76</accession>
<feature type="region of interest" description="Disordered" evidence="1">
    <location>
        <begin position="1220"/>
        <end position="1261"/>
    </location>
</feature>
<dbReference type="GO" id="GO:0005849">
    <property type="term" value="C:mRNA cleavage factor complex"/>
    <property type="evidence" value="ECO:0007669"/>
    <property type="project" value="TreeGrafter"/>
</dbReference>
<name>A0A9D4UP76_ADICA</name>
<feature type="compositionally biased region" description="Basic and acidic residues" evidence="1">
    <location>
        <begin position="299"/>
        <end position="308"/>
    </location>
</feature>
<dbReference type="PROSITE" id="PS00028">
    <property type="entry name" value="ZINC_FINGER_C2H2_1"/>
    <property type="match status" value="1"/>
</dbReference>
<dbReference type="Pfam" id="PF04818">
    <property type="entry name" value="CID"/>
    <property type="match status" value="1"/>
</dbReference>
<gene>
    <name evidence="3" type="ORF">GOP47_0013515</name>
</gene>
<feature type="region of interest" description="Disordered" evidence="1">
    <location>
        <begin position="1170"/>
        <end position="1191"/>
    </location>
</feature>
<dbReference type="GO" id="GO:0003729">
    <property type="term" value="F:mRNA binding"/>
    <property type="evidence" value="ECO:0007669"/>
    <property type="project" value="InterPro"/>
</dbReference>
<evidence type="ECO:0000259" key="2">
    <source>
        <dbReference type="PROSITE" id="PS51391"/>
    </source>
</evidence>
<feature type="compositionally biased region" description="Basic and acidic residues" evidence="1">
    <location>
        <begin position="410"/>
        <end position="426"/>
    </location>
</feature>